<evidence type="ECO:0000313" key="3">
    <source>
        <dbReference type="EMBL" id="MBS7527634.1"/>
    </source>
</evidence>
<dbReference type="InterPro" id="IPR003779">
    <property type="entry name" value="CMD-like"/>
</dbReference>
<accession>A0ABS5PR42</accession>
<organism evidence="3 4">
    <name type="scientific">Fusibacter paucivorans</name>
    <dbReference type="NCBI Taxonomy" id="76009"/>
    <lineage>
        <taxon>Bacteria</taxon>
        <taxon>Bacillati</taxon>
        <taxon>Bacillota</taxon>
        <taxon>Clostridia</taxon>
        <taxon>Eubacteriales</taxon>
        <taxon>Eubacteriales Family XII. Incertae Sedis</taxon>
        <taxon>Fusibacter</taxon>
    </lineage>
</organism>
<dbReference type="InterPro" id="IPR029032">
    <property type="entry name" value="AhpD-like"/>
</dbReference>
<dbReference type="NCBIfam" id="TIGR00778">
    <property type="entry name" value="ahpD_dom"/>
    <property type="match status" value="1"/>
</dbReference>
<keyword evidence="1" id="KW-0812">Transmembrane</keyword>
<evidence type="ECO:0000313" key="4">
    <source>
        <dbReference type="Proteomes" id="UP000746471"/>
    </source>
</evidence>
<sequence length="206" mass="23137">MEQVLYKKVYSVSAFYPILFNGLRTVRFMQRAKKDGMLDDPFIERIMLAVTEVNGCEICSYGHTKMALEVGMDEEEIKKLLTGDTSELPLEQVPAIVFAQHYADTRGVPSEEAWEKIVAYYGEAKALGILGAIRMIMVGNAYGIALSAFRSRLKGKPIVKGNLFGEEKMRLSYELTMILSLIVYLPVALIQMIVANIMKAPIIQFK</sequence>
<evidence type="ECO:0000256" key="1">
    <source>
        <dbReference type="SAM" id="Phobius"/>
    </source>
</evidence>
<dbReference type="Gene3D" id="1.20.1290.10">
    <property type="entry name" value="AhpD-like"/>
    <property type="match status" value="1"/>
</dbReference>
<feature type="transmembrane region" description="Helical" evidence="1">
    <location>
        <begin position="177"/>
        <end position="198"/>
    </location>
</feature>
<dbReference type="EMBL" id="JAHBCL010000023">
    <property type="protein sequence ID" value="MBS7527634.1"/>
    <property type="molecule type" value="Genomic_DNA"/>
</dbReference>
<feature type="transmembrane region" description="Helical" evidence="1">
    <location>
        <begin position="126"/>
        <end position="149"/>
    </location>
</feature>
<reference evidence="3 4" key="1">
    <citation type="submission" date="2021-05" db="EMBL/GenBank/DDBJ databases">
        <title>Fusibacter ferrireducens sp. nov., an anaerobic, sulfur- and Fe-reducing bacterium isolated from the mangrove sediment.</title>
        <authorList>
            <person name="Qiu D."/>
        </authorList>
    </citation>
    <scope>NUCLEOTIDE SEQUENCE [LARGE SCALE GENOMIC DNA]</scope>
    <source>
        <strain evidence="3 4">DSM 12116</strain>
    </source>
</reference>
<protein>
    <submittedName>
        <fullName evidence="3">Carboxymuconolactone decarboxylase family protein</fullName>
    </submittedName>
</protein>
<gene>
    <name evidence="3" type="ORF">KHM83_13190</name>
</gene>
<dbReference type="RefSeq" id="WP_213237496.1">
    <property type="nucleotide sequence ID" value="NZ_JAHBCL010000023.1"/>
</dbReference>
<feature type="domain" description="Carboxymuconolactone decarboxylase-like" evidence="2">
    <location>
        <begin position="26"/>
        <end position="83"/>
    </location>
</feature>
<name>A0ABS5PR42_9FIRM</name>
<keyword evidence="4" id="KW-1185">Reference proteome</keyword>
<dbReference type="SUPFAM" id="SSF69118">
    <property type="entry name" value="AhpD-like"/>
    <property type="match status" value="1"/>
</dbReference>
<keyword evidence="1" id="KW-0472">Membrane</keyword>
<dbReference type="Proteomes" id="UP000746471">
    <property type="component" value="Unassembled WGS sequence"/>
</dbReference>
<dbReference type="InterPro" id="IPR004675">
    <property type="entry name" value="AhpD_core"/>
</dbReference>
<keyword evidence="1" id="KW-1133">Transmembrane helix</keyword>
<evidence type="ECO:0000259" key="2">
    <source>
        <dbReference type="Pfam" id="PF02627"/>
    </source>
</evidence>
<comment type="caution">
    <text evidence="3">The sequence shown here is derived from an EMBL/GenBank/DDBJ whole genome shotgun (WGS) entry which is preliminary data.</text>
</comment>
<dbReference type="Pfam" id="PF02627">
    <property type="entry name" value="CMD"/>
    <property type="match status" value="1"/>
</dbReference>
<proteinExistence type="predicted"/>